<dbReference type="EMBL" id="CADCTI010000302">
    <property type="protein sequence ID" value="CAA9279954.1"/>
    <property type="molecule type" value="Genomic_DNA"/>
</dbReference>
<sequence length="133" mass="14192">AVLGIGDPEDDEAVAAFAGAAAHRAGLPLTLVQTRAPGSAPGGWVDDLAEWSRREPDLDVRREDLPRASSAQLLRATCPSSLLVLGAGHGHLLHRTVDGPHRWLLRHCTSPLAFVPPVHRRGPDTREEIVALG</sequence>
<dbReference type="Gene3D" id="3.40.50.12370">
    <property type="match status" value="1"/>
</dbReference>
<accession>A0A6J4JK96</accession>
<proteinExistence type="predicted"/>
<feature type="non-terminal residue" evidence="1">
    <location>
        <position position="1"/>
    </location>
</feature>
<reference evidence="1" key="1">
    <citation type="submission" date="2020-02" db="EMBL/GenBank/DDBJ databases">
        <authorList>
            <person name="Meier V. D."/>
        </authorList>
    </citation>
    <scope>NUCLEOTIDE SEQUENCE</scope>
    <source>
        <strain evidence="1">AVDCRST_MAG57</strain>
    </source>
</reference>
<dbReference type="AlphaFoldDB" id="A0A6J4JK96"/>
<organism evidence="1">
    <name type="scientific">uncultured Blastococcus sp</name>
    <dbReference type="NCBI Taxonomy" id="217144"/>
    <lineage>
        <taxon>Bacteria</taxon>
        <taxon>Bacillati</taxon>
        <taxon>Actinomycetota</taxon>
        <taxon>Actinomycetes</taxon>
        <taxon>Geodermatophilales</taxon>
        <taxon>Geodermatophilaceae</taxon>
        <taxon>Blastococcus</taxon>
        <taxon>environmental samples</taxon>
    </lineage>
</organism>
<gene>
    <name evidence="1" type="ORF">AVDCRST_MAG57-3733</name>
</gene>
<evidence type="ECO:0000313" key="1">
    <source>
        <dbReference type="EMBL" id="CAA9279954.1"/>
    </source>
</evidence>
<protein>
    <submittedName>
        <fullName evidence="1">Universal stress protein family</fullName>
    </submittedName>
</protein>
<name>A0A6J4JK96_9ACTN</name>